<evidence type="ECO:0000259" key="7">
    <source>
        <dbReference type="PROSITE" id="PS51462"/>
    </source>
</evidence>
<proteinExistence type="predicted"/>
<dbReference type="Gene3D" id="3.90.79.10">
    <property type="entry name" value="Nucleoside Triphosphate Pyrophosphohydrolase"/>
    <property type="match status" value="1"/>
</dbReference>
<dbReference type="AlphaFoldDB" id="A0A6P2BPJ2"/>
<dbReference type="PANTHER" id="PTHR12992">
    <property type="entry name" value="NUDIX HYDROLASE"/>
    <property type="match status" value="1"/>
</dbReference>
<evidence type="ECO:0000256" key="2">
    <source>
        <dbReference type="ARBA" id="ARBA00001946"/>
    </source>
</evidence>
<evidence type="ECO:0000313" key="9">
    <source>
        <dbReference type="Proteomes" id="UP000460272"/>
    </source>
</evidence>
<keyword evidence="9" id="KW-1185">Reference proteome</keyword>
<dbReference type="InterPro" id="IPR045121">
    <property type="entry name" value="CoAse"/>
</dbReference>
<evidence type="ECO:0000256" key="4">
    <source>
        <dbReference type="ARBA" id="ARBA00022801"/>
    </source>
</evidence>
<dbReference type="GO" id="GO:0010945">
    <property type="term" value="F:coenzyme A diphosphatase activity"/>
    <property type="evidence" value="ECO:0007669"/>
    <property type="project" value="InterPro"/>
</dbReference>
<evidence type="ECO:0000256" key="3">
    <source>
        <dbReference type="ARBA" id="ARBA00022723"/>
    </source>
</evidence>
<dbReference type="OrthoDB" id="9802805at2"/>
<dbReference type="Pfam" id="PF00293">
    <property type="entry name" value="NUDIX"/>
    <property type="match status" value="1"/>
</dbReference>
<organism evidence="8 9">
    <name type="scientific">Trebonia kvetii</name>
    <dbReference type="NCBI Taxonomy" id="2480626"/>
    <lineage>
        <taxon>Bacteria</taxon>
        <taxon>Bacillati</taxon>
        <taxon>Actinomycetota</taxon>
        <taxon>Actinomycetes</taxon>
        <taxon>Streptosporangiales</taxon>
        <taxon>Treboniaceae</taxon>
        <taxon>Trebonia</taxon>
    </lineage>
</organism>
<name>A0A6P2BPJ2_9ACTN</name>
<dbReference type="SUPFAM" id="SSF55811">
    <property type="entry name" value="Nudix"/>
    <property type="match status" value="1"/>
</dbReference>
<comment type="cofactor">
    <cofactor evidence="2">
        <name>Mg(2+)</name>
        <dbReference type="ChEBI" id="CHEBI:18420"/>
    </cofactor>
</comment>
<feature type="domain" description="Nudix hydrolase" evidence="7">
    <location>
        <begin position="31"/>
        <end position="170"/>
    </location>
</feature>
<sequence>MDAAPEWLRRLAAAAAVMDVPRIIRPPASGGRRSAVLVLFGDGPDGPDLLYIQRNEGLRRHAGQPAFPGGKIEDSDGGPVGAALREAAEETGLDPAGVDVLGTMPELFISRSQFRVLPVIAWWRKPSAVRPVDIGEVAAVERIGVADLADPANRLSIRYPDGHSGPAFRIGSMMIWGFTGLITDRLLALGGWERPWDAATVRELPKGAA</sequence>
<dbReference type="RefSeq" id="WP_145861648.1">
    <property type="nucleotide sequence ID" value="NZ_RPFW01000010.1"/>
</dbReference>
<reference evidence="8 9" key="1">
    <citation type="submission" date="2018-11" db="EMBL/GenBank/DDBJ databases">
        <title>Trebonia kvetii gen.nov., sp.nov., a novel acidophilic actinobacterium, and proposal of the new actinobacterial family Treboniaceae fam. nov.</title>
        <authorList>
            <person name="Rapoport D."/>
            <person name="Sagova-Mareckova M."/>
            <person name="Sedlacek I."/>
            <person name="Provaznik J."/>
            <person name="Kralova S."/>
            <person name="Pavlinic D."/>
            <person name="Benes V."/>
            <person name="Kopecky J."/>
        </authorList>
    </citation>
    <scope>NUCLEOTIDE SEQUENCE [LARGE SCALE GENOMIC DNA]</scope>
    <source>
        <strain evidence="8 9">15Tr583</strain>
    </source>
</reference>
<dbReference type="GO" id="GO:0046872">
    <property type="term" value="F:metal ion binding"/>
    <property type="evidence" value="ECO:0007669"/>
    <property type="project" value="UniProtKB-KW"/>
</dbReference>
<dbReference type="PROSITE" id="PS51462">
    <property type="entry name" value="NUDIX"/>
    <property type="match status" value="1"/>
</dbReference>
<keyword evidence="3" id="KW-0479">Metal-binding</keyword>
<dbReference type="EMBL" id="RPFW01000010">
    <property type="protein sequence ID" value="TVZ00085.1"/>
    <property type="molecule type" value="Genomic_DNA"/>
</dbReference>
<evidence type="ECO:0000313" key="8">
    <source>
        <dbReference type="EMBL" id="TVZ00085.1"/>
    </source>
</evidence>
<dbReference type="InterPro" id="IPR015797">
    <property type="entry name" value="NUDIX_hydrolase-like_dom_sf"/>
</dbReference>
<dbReference type="InterPro" id="IPR000086">
    <property type="entry name" value="NUDIX_hydrolase_dom"/>
</dbReference>
<evidence type="ECO:0000256" key="1">
    <source>
        <dbReference type="ARBA" id="ARBA00001936"/>
    </source>
</evidence>
<gene>
    <name evidence="8" type="ORF">EAS64_39115</name>
</gene>
<keyword evidence="4" id="KW-0378">Hydrolase</keyword>
<keyword evidence="5" id="KW-0460">Magnesium</keyword>
<keyword evidence="6" id="KW-0464">Manganese</keyword>
<dbReference type="Proteomes" id="UP000460272">
    <property type="component" value="Unassembled WGS sequence"/>
</dbReference>
<dbReference type="CDD" id="cd03426">
    <property type="entry name" value="NUDIX_CoAse_Nudt7"/>
    <property type="match status" value="1"/>
</dbReference>
<comment type="caution">
    <text evidence="8">The sequence shown here is derived from an EMBL/GenBank/DDBJ whole genome shotgun (WGS) entry which is preliminary data.</text>
</comment>
<accession>A0A6P2BPJ2</accession>
<evidence type="ECO:0000256" key="5">
    <source>
        <dbReference type="ARBA" id="ARBA00022842"/>
    </source>
</evidence>
<evidence type="ECO:0000256" key="6">
    <source>
        <dbReference type="ARBA" id="ARBA00023211"/>
    </source>
</evidence>
<protein>
    <submittedName>
        <fullName evidence="8">CoA pyrophosphatase</fullName>
    </submittedName>
</protein>
<dbReference type="PANTHER" id="PTHR12992:SF11">
    <property type="entry name" value="MITOCHONDRIAL COENZYME A DIPHOSPHATASE NUDT8"/>
    <property type="match status" value="1"/>
</dbReference>
<comment type="cofactor">
    <cofactor evidence="1">
        <name>Mn(2+)</name>
        <dbReference type="ChEBI" id="CHEBI:29035"/>
    </cofactor>
</comment>